<dbReference type="Proteomes" id="UP000682733">
    <property type="component" value="Unassembled WGS sequence"/>
</dbReference>
<proteinExistence type="predicted"/>
<evidence type="ECO:0000313" key="2">
    <source>
        <dbReference type="Proteomes" id="UP000682733"/>
    </source>
</evidence>
<dbReference type="AlphaFoldDB" id="A0A8S2VYS9"/>
<organism evidence="1 2">
    <name type="scientific">Didymodactylos carnosus</name>
    <dbReference type="NCBI Taxonomy" id="1234261"/>
    <lineage>
        <taxon>Eukaryota</taxon>
        <taxon>Metazoa</taxon>
        <taxon>Spiralia</taxon>
        <taxon>Gnathifera</taxon>
        <taxon>Rotifera</taxon>
        <taxon>Eurotatoria</taxon>
        <taxon>Bdelloidea</taxon>
        <taxon>Philodinida</taxon>
        <taxon>Philodinidae</taxon>
        <taxon>Didymodactylos</taxon>
    </lineage>
</organism>
<dbReference type="EMBL" id="CAJOBA010075490">
    <property type="protein sequence ID" value="CAF4415361.1"/>
    <property type="molecule type" value="Genomic_DNA"/>
</dbReference>
<gene>
    <name evidence="1" type="ORF">TMI583_LOCUS44192</name>
</gene>
<reference evidence="1" key="1">
    <citation type="submission" date="2021-02" db="EMBL/GenBank/DDBJ databases">
        <authorList>
            <person name="Nowell W R."/>
        </authorList>
    </citation>
    <scope>NUCLEOTIDE SEQUENCE</scope>
</reference>
<comment type="caution">
    <text evidence="1">The sequence shown here is derived from an EMBL/GenBank/DDBJ whole genome shotgun (WGS) entry which is preliminary data.</text>
</comment>
<protein>
    <submittedName>
        <fullName evidence="1">Uncharacterized protein</fullName>
    </submittedName>
</protein>
<evidence type="ECO:0000313" key="1">
    <source>
        <dbReference type="EMBL" id="CAF4415361.1"/>
    </source>
</evidence>
<accession>A0A8S2VYS9</accession>
<sequence length="83" mass="9753">FSYKDQLLKPVLECGIKENSMKKFPCTVRNWESPNPTDDKDNKNEIEWRIDDPLNIEIFSLLFIPVTSSITAARVERERKLKI</sequence>
<feature type="non-terminal residue" evidence="1">
    <location>
        <position position="1"/>
    </location>
</feature>
<name>A0A8S2VYS9_9BILA</name>